<protein>
    <recommendedName>
        <fullName evidence="3">DUF4157 domain-containing protein</fullName>
    </recommendedName>
</protein>
<dbReference type="EMBL" id="ABVL01000021">
    <property type="protein sequence ID" value="EDY17310.1"/>
    <property type="molecule type" value="Genomic_DNA"/>
</dbReference>
<comment type="caution">
    <text evidence="1">The sequence shown here is derived from an EMBL/GenBank/DDBJ whole genome shotgun (WGS) entry which is preliminary data.</text>
</comment>
<dbReference type="Proteomes" id="UP000005824">
    <property type="component" value="Unassembled WGS sequence"/>
</dbReference>
<proteinExistence type="predicted"/>
<dbReference type="AlphaFoldDB" id="B4D8B7"/>
<sequence>MNDSILTPERFEQILPLATAWAEEQEKHILASGVPLTSSQIADARVRRRDPSGAGPPFCYVPSIPTPEHPVLRAAGEAARLISPYTAGLTLRYGIFIRNDQSNDRRLIAHELVHTGQYERRGSVLEFLRQYLHECLTIGYPAAPMEQEAIIVSERLLRPAK</sequence>
<dbReference type="STRING" id="497964.CfE428DRAFT_5157"/>
<dbReference type="eggNOG" id="ENOG5032X6X">
    <property type="taxonomic scope" value="Bacteria"/>
</dbReference>
<reference evidence="1 2" key="1">
    <citation type="journal article" date="2011" name="J. Bacteriol.">
        <title>Genome sequence of Chthoniobacter flavus Ellin428, an aerobic heterotrophic soil bacterium.</title>
        <authorList>
            <person name="Kant R."/>
            <person name="van Passel M.W."/>
            <person name="Palva A."/>
            <person name="Lucas S."/>
            <person name="Lapidus A."/>
            <person name="Glavina Del Rio T."/>
            <person name="Dalin E."/>
            <person name="Tice H."/>
            <person name="Bruce D."/>
            <person name="Goodwin L."/>
            <person name="Pitluck S."/>
            <person name="Larimer F.W."/>
            <person name="Land M.L."/>
            <person name="Hauser L."/>
            <person name="Sangwan P."/>
            <person name="de Vos W.M."/>
            <person name="Janssen P.H."/>
            <person name="Smidt H."/>
        </authorList>
    </citation>
    <scope>NUCLEOTIDE SEQUENCE [LARGE SCALE GENOMIC DNA]</scope>
    <source>
        <strain evidence="1 2">Ellin428</strain>
    </source>
</reference>
<organism evidence="1 2">
    <name type="scientific">Chthoniobacter flavus Ellin428</name>
    <dbReference type="NCBI Taxonomy" id="497964"/>
    <lineage>
        <taxon>Bacteria</taxon>
        <taxon>Pseudomonadati</taxon>
        <taxon>Verrucomicrobiota</taxon>
        <taxon>Spartobacteria</taxon>
        <taxon>Chthoniobacterales</taxon>
        <taxon>Chthoniobacteraceae</taxon>
        <taxon>Chthoniobacter</taxon>
    </lineage>
</organism>
<dbReference type="RefSeq" id="WP_006982478.1">
    <property type="nucleotide sequence ID" value="NZ_ABVL01000021.1"/>
</dbReference>
<evidence type="ECO:0008006" key="3">
    <source>
        <dbReference type="Google" id="ProtNLM"/>
    </source>
</evidence>
<evidence type="ECO:0000313" key="1">
    <source>
        <dbReference type="EMBL" id="EDY17310.1"/>
    </source>
</evidence>
<name>B4D8B7_9BACT</name>
<evidence type="ECO:0000313" key="2">
    <source>
        <dbReference type="Proteomes" id="UP000005824"/>
    </source>
</evidence>
<gene>
    <name evidence="1" type="ORF">CfE428DRAFT_5157</name>
</gene>
<accession>B4D8B7</accession>
<dbReference type="InParanoid" id="B4D8B7"/>
<keyword evidence="2" id="KW-1185">Reference proteome</keyword>